<protein>
    <submittedName>
        <fullName evidence="2">Uncharacterized protein</fullName>
    </submittedName>
</protein>
<feature type="region of interest" description="Disordered" evidence="1">
    <location>
        <begin position="416"/>
        <end position="438"/>
    </location>
</feature>
<gene>
    <name evidence="2" type="ORF">Tci_011591</name>
</gene>
<feature type="compositionally biased region" description="Basic residues" evidence="1">
    <location>
        <begin position="163"/>
        <end position="177"/>
    </location>
</feature>
<evidence type="ECO:0000313" key="2">
    <source>
        <dbReference type="EMBL" id="GEU39613.1"/>
    </source>
</evidence>
<feature type="region of interest" description="Disordered" evidence="1">
    <location>
        <begin position="159"/>
        <end position="263"/>
    </location>
</feature>
<name>A0A6L2JRL1_TANCI</name>
<feature type="region of interest" description="Disordered" evidence="1">
    <location>
        <begin position="278"/>
        <end position="327"/>
    </location>
</feature>
<dbReference type="EMBL" id="BKCJ010001197">
    <property type="protein sequence ID" value="GEU39613.1"/>
    <property type="molecule type" value="Genomic_DNA"/>
</dbReference>
<dbReference type="AlphaFoldDB" id="A0A6L2JRL1"/>
<proteinExistence type="predicted"/>
<evidence type="ECO:0000256" key="1">
    <source>
        <dbReference type="SAM" id="MobiDB-lite"/>
    </source>
</evidence>
<organism evidence="2">
    <name type="scientific">Tanacetum cinerariifolium</name>
    <name type="common">Dalmatian daisy</name>
    <name type="synonym">Chrysanthemum cinerariifolium</name>
    <dbReference type="NCBI Taxonomy" id="118510"/>
    <lineage>
        <taxon>Eukaryota</taxon>
        <taxon>Viridiplantae</taxon>
        <taxon>Streptophyta</taxon>
        <taxon>Embryophyta</taxon>
        <taxon>Tracheophyta</taxon>
        <taxon>Spermatophyta</taxon>
        <taxon>Magnoliopsida</taxon>
        <taxon>eudicotyledons</taxon>
        <taxon>Gunneridae</taxon>
        <taxon>Pentapetalae</taxon>
        <taxon>asterids</taxon>
        <taxon>campanulids</taxon>
        <taxon>Asterales</taxon>
        <taxon>Asteraceae</taxon>
        <taxon>Asteroideae</taxon>
        <taxon>Anthemideae</taxon>
        <taxon>Anthemidinae</taxon>
        <taxon>Tanacetum</taxon>
    </lineage>
</organism>
<reference evidence="2" key="1">
    <citation type="journal article" date="2019" name="Sci. Rep.">
        <title>Draft genome of Tanacetum cinerariifolium, the natural source of mosquito coil.</title>
        <authorList>
            <person name="Yamashiro T."/>
            <person name="Shiraishi A."/>
            <person name="Satake H."/>
            <person name="Nakayama K."/>
        </authorList>
    </citation>
    <scope>NUCLEOTIDE SEQUENCE</scope>
</reference>
<accession>A0A6L2JRL1</accession>
<sequence length="909" mass="104756">MADENVPDPSPTRSDDQILPYTAWVPIGKSNYVLDLQKKQKNPIFQISVNILQNTNFFRAFTATALVLTIYIQQFWNTLTYEATNGTYSFELDETRFVLDANLLREALEITPIDQAHQFVSPPSGDAIMEFVNELGIQRNALYYNAYLEMVAKHDRKITVEHRGKKKPATAKQPKPKPAKEKSSKPAPVPKPKATKENPAKPSLRRTPAMEEGLTGPSAQPQDDTSADIVQESLSLADAETDVDSDKTTSRSNTEILQIDEDQGKYVENQVNLEENTFKLDQGQAGSDPGKTPKSRPPQEQEFMEEDQAETDPGVSRVALTGPNPEPTYEEFMANVYPDVHGSLKLPADEHVILEETLSSFRILSSIKNLDDAYTFGDQFLNDKSTEDEPGKLNMDSEVVFMVTVLIHQASSLQQQRLQQQPFPLPPPPPQQSTSDSELAARVAALEQKLAALDPSSRMFESGSYKSLSTHVALYEALEASMERENRDEFLAKKYKSRKRRCDDQDPPLYPSDLNLNNVNVSNSEDIDTAHLPKLKTRPDWMKLANVLASSYQDLDEYKLLRQTGDMSLFINWFCKRIGKKKLSQTDLEGSAFKAVRPFHDNNILLQFQMEECRRMLTDQVDLVNLEGHRIMPDIRKPVPFGGSPGQILPHLHLIFFLGFPMILYVMEMISSTDISAAYDISHWWFKHKEFYITRHDAAFDRSKVRSHMRILIVISLKTYVRYGYAFLKEIVLHRADYKEYKISKADFKNFHLNDFEDLNTVIKKRVEDLHLGIESYQTKHNLTQPEWDASDFLFKEDYTIVSKPRAVIYRDRNDQKKMMRDIEVHKFSDGTLNMILEKLDHMVKDFMLFKYNTSMTTRIWSEDYRRRSKEFMEVIKHRLKLQRIFRSLESFVCGILRDVNYRLIQRTE</sequence>
<comment type="caution">
    <text evidence="2">The sequence shown here is derived from an EMBL/GenBank/DDBJ whole genome shotgun (WGS) entry which is preliminary data.</text>
</comment>